<dbReference type="RefSeq" id="WP_344882339.1">
    <property type="nucleotide sequence ID" value="NZ_BAABCJ010000002.1"/>
</dbReference>
<feature type="region of interest" description="Disordered" evidence="1">
    <location>
        <begin position="237"/>
        <end position="266"/>
    </location>
</feature>
<reference evidence="4" key="1">
    <citation type="journal article" date="2019" name="Int. J. Syst. Evol. Microbiol.">
        <title>The Global Catalogue of Microorganisms (GCM) 10K type strain sequencing project: providing services to taxonomists for standard genome sequencing and annotation.</title>
        <authorList>
            <consortium name="The Broad Institute Genomics Platform"/>
            <consortium name="The Broad Institute Genome Sequencing Center for Infectious Disease"/>
            <person name="Wu L."/>
            <person name="Ma J."/>
        </authorList>
    </citation>
    <scope>NUCLEOTIDE SEQUENCE [LARGE SCALE GENOMIC DNA]</scope>
    <source>
        <strain evidence="4">JCM 16961</strain>
    </source>
</reference>
<evidence type="ECO:0000313" key="3">
    <source>
        <dbReference type="EMBL" id="GAA3702410.1"/>
    </source>
</evidence>
<keyword evidence="4" id="KW-1185">Reference proteome</keyword>
<sequence length="266" mass="29060">MDVILVPGFWLDADSWGESLRPLKDAGHRVMPLTLPGKESPAAGRAGIGLRDHVDAVVDVVDSAEEPVVLVGHSGGGAIIHAVADARPDRVAHCIYVDALPLGEGGVINDEFPSDGDSIPLPGWDAFEEADLRDLSDELRQRFRSVAVPEPVGVATEQQRLGDERRFDVPATVIACEFSENEVLEFIRRDSPFTAELAKIKTRRILELPTGHWPQFTRPDELGELLARIVAAVDGADGPAEADRDITELQRETWSDESDTAYLRDD</sequence>
<dbReference type="Pfam" id="PF12697">
    <property type="entry name" value="Abhydrolase_6"/>
    <property type="match status" value="1"/>
</dbReference>
<dbReference type="InterPro" id="IPR000073">
    <property type="entry name" value="AB_hydrolase_1"/>
</dbReference>
<dbReference type="PANTHER" id="PTHR37017">
    <property type="entry name" value="AB HYDROLASE-1 DOMAIN-CONTAINING PROTEIN-RELATED"/>
    <property type="match status" value="1"/>
</dbReference>
<organism evidence="3 4">
    <name type="scientific">Zhihengliuella alba</name>
    <dbReference type="NCBI Taxonomy" id="547018"/>
    <lineage>
        <taxon>Bacteria</taxon>
        <taxon>Bacillati</taxon>
        <taxon>Actinomycetota</taxon>
        <taxon>Actinomycetes</taxon>
        <taxon>Micrococcales</taxon>
        <taxon>Micrococcaceae</taxon>
        <taxon>Zhihengliuella</taxon>
    </lineage>
</organism>
<name>A0ABP7D942_9MICC</name>
<feature type="domain" description="AB hydrolase-1" evidence="2">
    <location>
        <begin position="3"/>
        <end position="222"/>
    </location>
</feature>
<dbReference type="InterPro" id="IPR052897">
    <property type="entry name" value="Sec-Metab_Biosynth_Hydrolase"/>
</dbReference>
<dbReference type="InterPro" id="IPR029058">
    <property type="entry name" value="AB_hydrolase_fold"/>
</dbReference>
<dbReference type="EMBL" id="BAABCJ010000002">
    <property type="protein sequence ID" value="GAA3702410.1"/>
    <property type="molecule type" value="Genomic_DNA"/>
</dbReference>
<dbReference type="GO" id="GO:0016787">
    <property type="term" value="F:hydrolase activity"/>
    <property type="evidence" value="ECO:0007669"/>
    <property type="project" value="UniProtKB-KW"/>
</dbReference>
<comment type="caution">
    <text evidence="3">The sequence shown here is derived from an EMBL/GenBank/DDBJ whole genome shotgun (WGS) entry which is preliminary data.</text>
</comment>
<dbReference type="Gene3D" id="3.40.50.1820">
    <property type="entry name" value="alpha/beta hydrolase"/>
    <property type="match status" value="1"/>
</dbReference>
<keyword evidence="3" id="KW-0378">Hydrolase</keyword>
<proteinExistence type="predicted"/>
<evidence type="ECO:0000256" key="1">
    <source>
        <dbReference type="SAM" id="MobiDB-lite"/>
    </source>
</evidence>
<accession>A0ABP7D942</accession>
<protein>
    <submittedName>
        <fullName evidence="3">Alpha/beta hydrolase</fullName>
    </submittedName>
</protein>
<dbReference type="SUPFAM" id="SSF53474">
    <property type="entry name" value="alpha/beta-Hydrolases"/>
    <property type="match status" value="1"/>
</dbReference>
<feature type="compositionally biased region" description="Basic and acidic residues" evidence="1">
    <location>
        <begin position="241"/>
        <end position="254"/>
    </location>
</feature>
<dbReference type="Proteomes" id="UP001501536">
    <property type="component" value="Unassembled WGS sequence"/>
</dbReference>
<evidence type="ECO:0000313" key="4">
    <source>
        <dbReference type="Proteomes" id="UP001501536"/>
    </source>
</evidence>
<gene>
    <name evidence="3" type="ORF">GCM10022377_15060</name>
</gene>
<dbReference type="PANTHER" id="PTHR37017:SF11">
    <property type="entry name" value="ESTERASE_LIPASE_THIOESTERASE DOMAIN-CONTAINING PROTEIN"/>
    <property type="match status" value="1"/>
</dbReference>
<evidence type="ECO:0000259" key="2">
    <source>
        <dbReference type="Pfam" id="PF12697"/>
    </source>
</evidence>